<protein>
    <submittedName>
        <fullName evidence="1">Monooxygenase, FAD-binding</fullName>
    </submittedName>
</protein>
<reference evidence="1" key="1">
    <citation type="submission" date="2016-04" db="EMBL/GenBank/DDBJ databases">
        <authorList>
            <person name="Evans L.H."/>
            <person name="Alamgir A."/>
            <person name="Owens N."/>
            <person name="Weber N.D."/>
            <person name="Virtaneva K."/>
            <person name="Barbian K."/>
            <person name="Babar A."/>
            <person name="Rosenke K."/>
        </authorList>
    </citation>
    <scope>NUCLEOTIDE SEQUENCE</scope>
    <source>
        <strain evidence="1">Nono1</strain>
    </source>
</reference>
<evidence type="ECO:0000313" key="1">
    <source>
        <dbReference type="EMBL" id="SBO93902.1"/>
    </source>
</evidence>
<gene>
    <name evidence="1" type="ORF">BN4615_P3418</name>
</gene>
<organism evidence="1">
    <name type="scientific">Nonomuraea gerenzanensis</name>
    <dbReference type="NCBI Taxonomy" id="93944"/>
    <lineage>
        <taxon>Bacteria</taxon>
        <taxon>Bacillati</taxon>
        <taxon>Actinomycetota</taxon>
        <taxon>Actinomycetes</taxon>
        <taxon>Streptosporangiales</taxon>
        <taxon>Streptosporangiaceae</taxon>
        <taxon>Nonomuraea</taxon>
    </lineage>
</organism>
<dbReference type="EMBL" id="LT559118">
    <property type="protein sequence ID" value="SBO93902.1"/>
    <property type="molecule type" value="Genomic_DNA"/>
</dbReference>
<dbReference type="AlphaFoldDB" id="A0A1M4E549"/>
<dbReference type="GO" id="GO:0004497">
    <property type="term" value="F:monooxygenase activity"/>
    <property type="evidence" value="ECO:0007669"/>
    <property type="project" value="UniProtKB-KW"/>
</dbReference>
<accession>A0A1M4E549</accession>
<keyword evidence="1" id="KW-0503">Monooxygenase</keyword>
<name>A0A1M4E549_9ACTN</name>
<keyword evidence="1" id="KW-0560">Oxidoreductase</keyword>
<sequence length="75" mass="8073">MWQLALQADLAFPGVPGEPPLLSRLIARYVARVQRAATRDPSCAIAFARVVGLVDPPSALMRPAVVRLAARHGSR</sequence>
<proteinExistence type="predicted"/>